<evidence type="ECO:0000313" key="2">
    <source>
        <dbReference type="Proteomes" id="UP000562027"/>
    </source>
</evidence>
<name>A0A840LCW7_9BURK</name>
<evidence type="ECO:0008006" key="3">
    <source>
        <dbReference type="Google" id="ProtNLM"/>
    </source>
</evidence>
<gene>
    <name evidence="1" type="ORF">HNP55_001686</name>
</gene>
<dbReference type="Pfam" id="PF12686">
    <property type="entry name" value="DUF3800"/>
    <property type="match status" value="1"/>
</dbReference>
<accession>A0A840LCW7</accession>
<keyword evidence="2" id="KW-1185">Reference proteome</keyword>
<dbReference type="EMBL" id="JACHLP010000003">
    <property type="protein sequence ID" value="MBB4843167.1"/>
    <property type="molecule type" value="Genomic_DNA"/>
</dbReference>
<reference evidence="1 2" key="1">
    <citation type="submission" date="2020-08" db="EMBL/GenBank/DDBJ databases">
        <title>Functional genomics of gut bacteria from endangered species of beetles.</title>
        <authorList>
            <person name="Carlos-Shanley C."/>
        </authorList>
    </citation>
    <scope>NUCLEOTIDE SEQUENCE [LARGE SCALE GENOMIC DNA]</scope>
    <source>
        <strain evidence="1 2">S00239</strain>
    </source>
</reference>
<dbReference type="AlphaFoldDB" id="A0A840LCW7"/>
<comment type="caution">
    <text evidence="1">The sequence shown here is derived from an EMBL/GenBank/DDBJ whole genome shotgun (WGS) entry which is preliminary data.</text>
</comment>
<sequence length="387" mass="43155">MFFYVDESGHTGSELFDATQPVLYYGVISSDVNLDVLADERLVPLRKRLGVDRLHAAQLGVGRLATIAGELVAMQKKFDLRFDLYRVNKPDHAVICFYDQVFDQAMNPAVTWTSYWTPLRYILLLKLASLFEEDDARLAWSARTDTNRARSNGKLIEVCQRIAARVGELPDARSQQLIGDGLAWAAQNPDAIGYNVDHADDIKQISPNIIGFQFVMHGIAKRIMQRGKGASRIVVDRQSEFNKAQRTLSEFFAAASGIEGATGPGMPKVSFAGMPKTPIEFAAGTNSAGLELVDVYLWIFKRLIDGKDMAPELMPLVYAQKHRGNTDEVSLRAIEHRWEQHFANMPPLEDMPPEQLEAAREIMAKEEQRRQVAVQSLLGPPDAATPA</sequence>
<dbReference type="RefSeq" id="WP_184298194.1">
    <property type="nucleotide sequence ID" value="NZ_JACHLP010000003.1"/>
</dbReference>
<organism evidence="1 2">
    <name type="scientific">Roseateles oligotrophus</name>
    <dbReference type="NCBI Taxonomy" id="1769250"/>
    <lineage>
        <taxon>Bacteria</taxon>
        <taxon>Pseudomonadati</taxon>
        <taxon>Pseudomonadota</taxon>
        <taxon>Betaproteobacteria</taxon>
        <taxon>Burkholderiales</taxon>
        <taxon>Sphaerotilaceae</taxon>
        <taxon>Roseateles</taxon>
    </lineage>
</organism>
<proteinExistence type="predicted"/>
<dbReference type="Proteomes" id="UP000562027">
    <property type="component" value="Unassembled WGS sequence"/>
</dbReference>
<evidence type="ECO:0000313" key="1">
    <source>
        <dbReference type="EMBL" id="MBB4843167.1"/>
    </source>
</evidence>
<protein>
    <recommendedName>
        <fullName evidence="3">DUF3800 domain-containing protein</fullName>
    </recommendedName>
</protein>
<dbReference type="InterPro" id="IPR024524">
    <property type="entry name" value="DUF3800"/>
</dbReference>